<name>A0A1I0YQ46_9BACI</name>
<keyword evidence="3" id="KW-1185">Reference proteome</keyword>
<dbReference type="EMBL" id="FOJW01000008">
    <property type="protein sequence ID" value="SFB15341.1"/>
    <property type="molecule type" value="Genomic_DNA"/>
</dbReference>
<evidence type="ECO:0000313" key="3">
    <source>
        <dbReference type="Proteomes" id="UP000198642"/>
    </source>
</evidence>
<protein>
    <submittedName>
        <fullName evidence="2">Uncharacterized protein</fullName>
    </submittedName>
</protein>
<evidence type="ECO:0000313" key="2">
    <source>
        <dbReference type="EMBL" id="SFB15341.1"/>
    </source>
</evidence>
<dbReference type="STRING" id="237679.SAMN04488072_10890"/>
<accession>A0A1I0YQ46</accession>
<dbReference type="Proteomes" id="UP000198642">
    <property type="component" value="Unassembled WGS sequence"/>
</dbReference>
<gene>
    <name evidence="2" type="ORF">SAMN04488072_10890</name>
</gene>
<evidence type="ECO:0000256" key="1">
    <source>
        <dbReference type="SAM" id="SignalP"/>
    </source>
</evidence>
<dbReference type="RefSeq" id="WP_170848234.1">
    <property type="nucleotide sequence ID" value="NZ_FOJW01000008.1"/>
</dbReference>
<reference evidence="2 3" key="1">
    <citation type="submission" date="2016-10" db="EMBL/GenBank/DDBJ databases">
        <authorList>
            <person name="de Groot N.N."/>
        </authorList>
    </citation>
    <scope>NUCLEOTIDE SEQUENCE [LARGE SCALE GENOMIC DNA]</scope>
    <source>
        <strain evidence="2 3">CGMCC 1.3702</strain>
    </source>
</reference>
<keyword evidence="1" id="KW-0732">Signal</keyword>
<feature type="chain" id="PRO_5011675445" evidence="1">
    <location>
        <begin position="22"/>
        <end position="46"/>
    </location>
</feature>
<proteinExistence type="predicted"/>
<feature type="signal peptide" evidence="1">
    <location>
        <begin position="1"/>
        <end position="21"/>
    </location>
</feature>
<organism evidence="2 3">
    <name type="scientific">Lentibacillus halodurans</name>
    <dbReference type="NCBI Taxonomy" id="237679"/>
    <lineage>
        <taxon>Bacteria</taxon>
        <taxon>Bacillati</taxon>
        <taxon>Bacillota</taxon>
        <taxon>Bacilli</taxon>
        <taxon>Bacillales</taxon>
        <taxon>Bacillaceae</taxon>
        <taxon>Lentibacillus</taxon>
    </lineage>
</organism>
<sequence>MKKIMVTLAFGALLVVGFAAAQDAPTDSAMEWEPKILSVGQDVSHF</sequence>
<dbReference type="AlphaFoldDB" id="A0A1I0YQ46"/>